<keyword evidence="5 7" id="KW-1133">Transmembrane helix</keyword>
<dbReference type="Pfam" id="PF00873">
    <property type="entry name" value="ACR_tran"/>
    <property type="match status" value="1"/>
</dbReference>
<dbReference type="Proteomes" id="UP000236173">
    <property type="component" value="Unassembled WGS sequence"/>
</dbReference>
<evidence type="ECO:0000256" key="7">
    <source>
        <dbReference type="SAM" id="Phobius"/>
    </source>
</evidence>
<feature type="transmembrane region" description="Helical" evidence="7">
    <location>
        <begin position="1024"/>
        <end position="1047"/>
    </location>
</feature>
<evidence type="ECO:0000313" key="9">
    <source>
        <dbReference type="Proteomes" id="UP000236173"/>
    </source>
</evidence>
<dbReference type="Gene3D" id="1.20.1640.10">
    <property type="entry name" value="Multidrug efflux transporter AcrB transmembrane domain"/>
    <property type="match status" value="2"/>
</dbReference>
<feature type="transmembrane region" description="Helical" evidence="7">
    <location>
        <begin position="921"/>
        <end position="940"/>
    </location>
</feature>
<keyword evidence="4 7" id="KW-0812">Transmembrane</keyword>
<dbReference type="GO" id="GO:0042910">
    <property type="term" value="F:xenobiotic transmembrane transporter activity"/>
    <property type="evidence" value="ECO:0007669"/>
    <property type="project" value="TreeGrafter"/>
</dbReference>
<name>A0A2H5X9N3_9BACT</name>
<feature type="transmembrane region" description="Helical" evidence="7">
    <location>
        <begin position="392"/>
        <end position="415"/>
    </location>
</feature>
<comment type="caution">
    <text evidence="8">The sequence shown here is derived from an EMBL/GenBank/DDBJ whole genome shotgun (WGS) entry which is preliminary data.</text>
</comment>
<dbReference type="GO" id="GO:0008324">
    <property type="term" value="F:monoatomic cation transmembrane transporter activity"/>
    <property type="evidence" value="ECO:0007669"/>
    <property type="project" value="InterPro"/>
</dbReference>
<dbReference type="InterPro" id="IPR004763">
    <property type="entry name" value="CusA-like"/>
</dbReference>
<feature type="transmembrane region" description="Helical" evidence="7">
    <location>
        <begin position="552"/>
        <end position="574"/>
    </location>
</feature>
<feature type="transmembrane region" description="Helical" evidence="7">
    <location>
        <begin position="993"/>
        <end position="1012"/>
    </location>
</feature>
<feature type="transmembrane region" description="Helical" evidence="7">
    <location>
        <begin position="895"/>
        <end position="914"/>
    </location>
</feature>
<dbReference type="SUPFAM" id="SSF82866">
    <property type="entry name" value="Multidrug efflux transporter AcrB transmembrane domain"/>
    <property type="match status" value="2"/>
</dbReference>
<accession>A0A2H5X9N3</accession>
<dbReference type="Gene3D" id="3.30.2090.10">
    <property type="entry name" value="Multidrug efflux transporter AcrB TolC docking domain, DN and DC subdomains"/>
    <property type="match status" value="2"/>
</dbReference>
<evidence type="ECO:0000313" key="8">
    <source>
        <dbReference type="EMBL" id="GBC97900.1"/>
    </source>
</evidence>
<dbReference type="PRINTS" id="PR00702">
    <property type="entry name" value="ACRIFLAVINRP"/>
</dbReference>
<dbReference type="AlphaFoldDB" id="A0A2H5X9N3"/>
<keyword evidence="3" id="KW-1003">Cell membrane</keyword>
<feature type="transmembrane region" description="Helical" evidence="7">
    <location>
        <begin position="12"/>
        <end position="32"/>
    </location>
</feature>
<dbReference type="InterPro" id="IPR027463">
    <property type="entry name" value="AcrB_DN_DC_subdom"/>
</dbReference>
<evidence type="ECO:0000256" key="5">
    <source>
        <dbReference type="ARBA" id="ARBA00022989"/>
    </source>
</evidence>
<dbReference type="SUPFAM" id="SSF82714">
    <property type="entry name" value="Multidrug efflux transporter AcrB TolC docking domain, DN and DC subdomains"/>
    <property type="match status" value="2"/>
</dbReference>
<dbReference type="NCBIfam" id="TIGR00914">
    <property type="entry name" value="2A0601"/>
    <property type="match status" value="1"/>
</dbReference>
<feature type="transmembrane region" description="Helical" evidence="7">
    <location>
        <begin position="340"/>
        <end position="359"/>
    </location>
</feature>
<gene>
    <name evidence="8" type="primary">czcA</name>
    <name evidence="8" type="ORF">HRbin17_00395</name>
</gene>
<dbReference type="Gene3D" id="3.30.70.1440">
    <property type="entry name" value="Multidrug efflux transporter AcrB pore domain"/>
    <property type="match status" value="1"/>
</dbReference>
<comment type="subcellular location">
    <subcellularLocation>
        <location evidence="1">Cell membrane</location>
        <topology evidence="1">Multi-pass membrane protein</topology>
    </subcellularLocation>
</comment>
<dbReference type="GO" id="GO:0005886">
    <property type="term" value="C:plasma membrane"/>
    <property type="evidence" value="ECO:0007669"/>
    <property type="project" value="UniProtKB-SubCell"/>
</dbReference>
<evidence type="ECO:0000256" key="4">
    <source>
        <dbReference type="ARBA" id="ARBA00022692"/>
    </source>
</evidence>
<evidence type="ECO:0000256" key="3">
    <source>
        <dbReference type="ARBA" id="ARBA00022475"/>
    </source>
</evidence>
<keyword evidence="6 7" id="KW-0472">Membrane</keyword>
<dbReference type="InterPro" id="IPR001036">
    <property type="entry name" value="Acrflvin-R"/>
</dbReference>
<dbReference type="PANTHER" id="PTHR32063:SF24">
    <property type="entry name" value="CATION EFFLUX SYSTEM (ACRB_ACRD_ACRF FAMILY)"/>
    <property type="match status" value="1"/>
</dbReference>
<dbReference type="PANTHER" id="PTHR32063">
    <property type="match status" value="1"/>
</dbReference>
<evidence type="ECO:0000256" key="6">
    <source>
        <dbReference type="ARBA" id="ARBA00023136"/>
    </source>
</evidence>
<reference evidence="9" key="1">
    <citation type="submission" date="2017-09" db="EMBL/GenBank/DDBJ databases">
        <title>Metaegenomics of thermophilic ammonia-oxidizing enrichment culture.</title>
        <authorList>
            <person name="Kato S."/>
            <person name="Suzuki K."/>
        </authorList>
    </citation>
    <scope>NUCLEOTIDE SEQUENCE [LARGE SCALE GENOMIC DNA]</scope>
</reference>
<sequence>MIDRILHFSIQNRVLMVVLAIMLVGLGINSALKLPIDAVPDITTNQVQINTVVPALSPLEVERFVTVPLEIALSSLPRKEEIRSLSKFGLSQVTVVFDDRTDIYWARQQVLERLLEAKELLPEGAQPQMAPISTGLGEIFQFTVEADGRFKNHYTLADLRTILDWQIKRQLLPIEGVIEVNSFGGFEKQYEVLVDPAKLLSYGITLPQVFEALRRNNQNVGGAYLVQGGEQILLRGIGLVQSLSDIKNIIVASNHHQPIFLKDIAVVRYGAQIRQGAATKDGKGETVLGIVMMLKGANSRTVVEKVKAKLPEIQKSLPEGVVIKPYYDRTELVNKTIHTAVKNLVEGGLLVIALLFLFLLQLRAGLIVSSVIPLSMLFAVIGMNFLGIPANLMSLGAIDFGLIVDAAVIIVENCVRRLAEARRKLGRTLTDAERQKVIHDAALEVRKASQFGELIIISAYIPILTLAGIEGKMFKPMALTVILALTGALLLSFTVVPALSALFLKEAGEEGGLPLRFLRRRGKTEPQEEQSEDENPLVEWLKRRYEPLLRKAIGRPAIVIGAAAIFVVVCLAIFPSLGAEFLPELDEGALVVNTVRLPSASLDETIRQSLHIERILKKFPEVETVVSKIGRPEIATDPMGPEMADHIIILKPKAEWKTAKTREELVAKMAAELNKLPGIVFSWSQPIKFRMMELIEGIGSRSDVVIKIFGDDLRTLKNLAEQVASIVAKVRGAADVRVEQITGLPTLNIRIDRDTIARYGLNVADVQEVIQTAIAGTTVGRVIEGEKWFDLVVRLVPEARSDIERISNLMVIAPTGERLPLSHLAEITIEHGPAQISRENGHRRITVEVNVRGRDIGSFVDEARRLVESQVRLPAGYTMDWGGMFEHLESGRKRLMVAVPITFALVFLLLFMTFGTIRHAAIVFIGVPFAVTGGILSLFIRGMHFSMSAGVGFIAVSGVAVLNGVVMVTFINQLRQQGKPLMEAVIEGAKTRLRPVLMTASVASIGFLPMALSTGTGAEVQRPLATVVIGGLITSTLLTLFVLPTLYHWIEKRRDEMEA</sequence>
<feature type="transmembrane region" description="Helical" evidence="7">
    <location>
        <begin position="366"/>
        <end position="386"/>
    </location>
</feature>
<dbReference type="EMBL" id="BEHT01000003">
    <property type="protein sequence ID" value="GBC97900.1"/>
    <property type="molecule type" value="Genomic_DNA"/>
</dbReference>
<feature type="transmembrane region" description="Helical" evidence="7">
    <location>
        <begin position="451"/>
        <end position="469"/>
    </location>
</feature>
<dbReference type="SUPFAM" id="SSF82693">
    <property type="entry name" value="Multidrug efflux transporter AcrB pore domain, PN1, PN2, PC1 and PC2 subdomains"/>
    <property type="match status" value="3"/>
</dbReference>
<protein>
    <submittedName>
        <fullName evidence="8">Cobalt-zinc-cadmium resistance protein CzcA</fullName>
    </submittedName>
</protein>
<evidence type="ECO:0000256" key="1">
    <source>
        <dbReference type="ARBA" id="ARBA00004651"/>
    </source>
</evidence>
<dbReference type="Gene3D" id="3.30.70.1320">
    <property type="entry name" value="Multidrug efflux transporter AcrB pore domain like"/>
    <property type="match status" value="1"/>
</dbReference>
<organism evidence="8 9">
    <name type="scientific">Candidatus Fervidibacter japonicus</name>
    <dbReference type="NCBI Taxonomy" id="2035412"/>
    <lineage>
        <taxon>Bacteria</taxon>
        <taxon>Candidatus Fervidibacterota</taxon>
        <taxon>Candidatus Fervidibacter</taxon>
    </lineage>
</organism>
<evidence type="ECO:0000256" key="2">
    <source>
        <dbReference type="ARBA" id="ARBA00022448"/>
    </source>
</evidence>
<feature type="transmembrane region" description="Helical" evidence="7">
    <location>
        <begin position="952"/>
        <end position="972"/>
    </location>
</feature>
<proteinExistence type="predicted"/>
<keyword evidence="2" id="KW-0813">Transport</keyword>
<feature type="transmembrane region" description="Helical" evidence="7">
    <location>
        <begin position="481"/>
        <end position="504"/>
    </location>
</feature>
<dbReference type="Gene3D" id="3.30.70.1430">
    <property type="entry name" value="Multidrug efflux transporter AcrB pore domain"/>
    <property type="match status" value="2"/>
</dbReference>